<evidence type="ECO:0000313" key="3">
    <source>
        <dbReference type="Proteomes" id="UP000324222"/>
    </source>
</evidence>
<accession>A0A5B7F3A1</accession>
<dbReference type="Proteomes" id="UP000324222">
    <property type="component" value="Unassembled WGS sequence"/>
</dbReference>
<dbReference type="EMBL" id="VSRR010004584">
    <property type="protein sequence ID" value="MPC40115.1"/>
    <property type="molecule type" value="Genomic_DNA"/>
</dbReference>
<dbReference type="AlphaFoldDB" id="A0A5B7F3A1"/>
<evidence type="ECO:0000313" key="2">
    <source>
        <dbReference type="EMBL" id="MPC40115.1"/>
    </source>
</evidence>
<evidence type="ECO:0000256" key="1">
    <source>
        <dbReference type="SAM" id="MobiDB-lite"/>
    </source>
</evidence>
<reference evidence="2 3" key="1">
    <citation type="submission" date="2019-05" db="EMBL/GenBank/DDBJ databases">
        <title>Another draft genome of Portunus trituberculatus and its Hox gene families provides insights of decapod evolution.</title>
        <authorList>
            <person name="Jeong J.-H."/>
            <person name="Song I."/>
            <person name="Kim S."/>
            <person name="Choi T."/>
            <person name="Kim D."/>
            <person name="Ryu S."/>
            <person name="Kim W."/>
        </authorList>
    </citation>
    <scope>NUCLEOTIDE SEQUENCE [LARGE SCALE GENOMIC DNA]</scope>
    <source>
        <tissue evidence="2">Muscle</tissue>
    </source>
</reference>
<feature type="region of interest" description="Disordered" evidence="1">
    <location>
        <begin position="1"/>
        <end position="36"/>
    </location>
</feature>
<proteinExistence type="predicted"/>
<gene>
    <name evidence="2" type="ORF">E2C01_033669</name>
</gene>
<sequence length="98" mass="10263">MSKRWNQDTGVLNARLRNEPLNRSAVHTGRPGLQPLLPEATKTLGHSTGGCGELLAISFNGVGGAMKGLVVERKGFSFPLGLTGETGETGREGSCSLL</sequence>
<comment type="caution">
    <text evidence="2">The sequence shown here is derived from an EMBL/GenBank/DDBJ whole genome shotgun (WGS) entry which is preliminary data.</text>
</comment>
<organism evidence="2 3">
    <name type="scientific">Portunus trituberculatus</name>
    <name type="common">Swimming crab</name>
    <name type="synonym">Neptunus trituberculatus</name>
    <dbReference type="NCBI Taxonomy" id="210409"/>
    <lineage>
        <taxon>Eukaryota</taxon>
        <taxon>Metazoa</taxon>
        <taxon>Ecdysozoa</taxon>
        <taxon>Arthropoda</taxon>
        <taxon>Crustacea</taxon>
        <taxon>Multicrustacea</taxon>
        <taxon>Malacostraca</taxon>
        <taxon>Eumalacostraca</taxon>
        <taxon>Eucarida</taxon>
        <taxon>Decapoda</taxon>
        <taxon>Pleocyemata</taxon>
        <taxon>Brachyura</taxon>
        <taxon>Eubrachyura</taxon>
        <taxon>Portunoidea</taxon>
        <taxon>Portunidae</taxon>
        <taxon>Portuninae</taxon>
        <taxon>Portunus</taxon>
    </lineage>
</organism>
<protein>
    <submittedName>
        <fullName evidence="2">Uncharacterized protein</fullName>
    </submittedName>
</protein>
<name>A0A5B7F3A1_PORTR</name>
<keyword evidence="3" id="KW-1185">Reference proteome</keyword>